<gene>
    <name evidence="2" type="ORF">S06H3_17280</name>
</gene>
<evidence type="ECO:0000313" key="2">
    <source>
        <dbReference type="EMBL" id="GAI06020.1"/>
    </source>
</evidence>
<dbReference type="PANTHER" id="PTHR43842">
    <property type="entry name" value="PROPIONYL-COA CARBOXYLASE BETA CHAIN"/>
    <property type="match status" value="1"/>
</dbReference>
<dbReference type="SUPFAM" id="SSF52096">
    <property type="entry name" value="ClpP/crotonase"/>
    <property type="match status" value="1"/>
</dbReference>
<dbReference type="InterPro" id="IPR034733">
    <property type="entry name" value="AcCoA_carboxyl_beta"/>
</dbReference>
<dbReference type="InterPro" id="IPR029045">
    <property type="entry name" value="ClpP/crotonase-like_dom_sf"/>
</dbReference>
<dbReference type="Gene3D" id="3.90.226.10">
    <property type="entry name" value="2-enoyl-CoA Hydratase, Chain A, domain 1"/>
    <property type="match status" value="1"/>
</dbReference>
<organism evidence="2">
    <name type="scientific">marine sediment metagenome</name>
    <dbReference type="NCBI Taxonomy" id="412755"/>
    <lineage>
        <taxon>unclassified sequences</taxon>
        <taxon>metagenomes</taxon>
        <taxon>ecological metagenomes</taxon>
    </lineage>
</organism>
<proteinExistence type="predicted"/>
<feature type="domain" description="CoA carboxyltransferase N-terminal" evidence="1">
    <location>
        <begin position="1"/>
        <end position="137"/>
    </location>
</feature>
<dbReference type="InterPro" id="IPR011762">
    <property type="entry name" value="COA_CT_N"/>
</dbReference>
<dbReference type="Pfam" id="PF01039">
    <property type="entry name" value="Carboxyl_trans"/>
    <property type="match status" value="1"/>
</dbReference>
<reference evidence="2" key="1">
    <citation type="journal article" date="2014" name="Front. Microbiol.">
        <title>High frequency of phylogenetically diverse reductive dehalogenase-homologous genes in deep subseafloor sedimentary metagenomes.</title>
        <authorList>
            <person name="Kawai M."/>
            <person name="Futagami T."/>
            <person name="Toyoda A."/>
            <person name="Takaki Y."/>
            <person name="Nishi S."/>
            <person name="Hori S."/>
            <person name="Arai W."/>
            <person name="Tsubouchi T."/>
            <person name="Morono Y."/>
            <person name="Uchiyama I."/>
            <person name="Ito T."/>
            <person name="Fujiyama A."/>
            <person name="Inagaki F."/>
            <person name="Takami H."/>
        </authorList>
    </citation>
    <scope>NUCLEOTIDE SEQUENCE</scope>
    <source>
        <strain evidence="2">Expedition CK06-06</strain>
    </source>
</reference>
<name>X1LUF6_9ZZZZ</name>
<dbReference type="EMBL" id="BARV01008626">
    <property type="protein sequence ID" value="GAI06020.1"/>
    <property type="molecule type" value="Genomic_DNA"/>
</dbReference>
<dbReference type="AlphaFoldDB" id="X1LUF6"/>
<protein>
    <recommendedName>
        <fullName evidence="1">CoA carboxyltransferase N-terminal domain-containing protein</fullName>
    </recommendedName>
</protein>
<comment type="caution">
    <text evidence="2">The sequence shown here is derived from an EMBL/GenBank/DDBJ whole genome shotgun (WGS) entry which is preliminary data.</text>
</comment>
<accession>X1LUF6</accession>
<feature type="non-terminal residue" evidence="2">
    <location>
        <position position="1"/>
    </location>
</feature>
<dbReference type="PANTHER" id="PTHR43842:SF2">
    <property type="entry name" value="PROPIONYL-COA CARBOXYLASE BETA CHAIN, MITOCHONDRIAL"/>
    <property type="match status" value="1"/>
</dbReference>
<dbReference type="PROSITE" id="PS50980">
    <property type="entry name" value="COA_CT_NTER"/>
    <property type="match status" value="1"/>
</dbReference>
<evidence type="ECO:0000259" key="1">
    <source>
        <dbReference type="PROSITE" id="PS50980"/>
    </source>
</evidence>
<dbReference type="InterPro" id="IPR051047">
    <property type="entry name" value="AccD/PCCB"/>
</dbReference>
<sequence length="137" mass="15233">AEQVKKQHALNKLTARERIDLLFDPGTFVETGMHVKHHCHYFGLDKIDIPADGVVTGYGKVNGRTVCFYAQDFTSRGGSLGEMHAWKIAKTMDLAAKMRVPMIGMLDTGGARIQEGISALDGYGQIWVTAKIIWVRR</sequence>
<dbReference type="GO" id="GO:0004658">
    <property type="term" value="F:propionyl-CoA carboxylase activity"/>
    <property type="evidence" value="ECO:0007669"/>
    <property type="project" value="TreeGrafter"/>
</dbReference>